<accession>A0A8B2PN64</accession>
<feature type="chain" id="PRO_5032341758" description="DUF306 domain-containing protein" evidence="1">
    <location>
        <begin position="24"/>
        <end position="265"/>
    </location>
</feature>
<dbReference type="PANTHER" id="PTHR38013">
    <property type="entry name" value="GLYCOPROTEIN/POLYSACCHARIDE METABOLISM"/>
    <property type="match status" value="1"/>
</dbReference>
<gene>
    <name evidence="3" type="ORF">HY3_03965</name>
</gene>
<keyword evidence="4" id="KW-1185">Reference proteome</keyword>
<dbReference type="AlphaFoldDB" id="A0A8B2PN64"/>
<dbReference type="InterPro" id="IPR039366">
    <property type="entry name" value="Pilotin"/>
</dbReference>
<name>A0A8B2PN64_9PROT</name>
<dbReference type="PROSITE" id="PS51257">
    <property type="entry name" value="PROKAR_LIPOPROTEIN"/>
    <property type="match status" value="1"/>
</dbReference>
<reference evidence="3 4" key="1">
    <citation type="submission" date="2013-04" db="EMBL/GenBank/DDBJ databases">
        <title>Hyphomonas sp. T24B3 Genome Sequencing.</title>
        <authorList>
            <person name="Lai Q."/>
            <person name="Shao Z."/>
        </authorList>
    </citation>
    <scope>NUCLEOTIDE SEQUENCE [LARGE SCALE GENOMIC DNA]</scope>
    <source>
        <strain evidence="3 4">T24B3</strain>
    </source>
</reference>
<feature type="signal peptide" evidence="1">
    <location>
        <begin position="1"/>
        <end position="23"/>
    </location>
</feature>
<organism evidence="3 4">
    <name type="scientific">Hyphomonas pacifica</name>
    <dbReference type="NCBI Taxonomy" id="1280941"/>
    <lineage>
        <taxon>Bacteria</taxon>
        <taxon>Pseudomonadati</taxon>
        <taxon>Pseudomonadota</taxon>
        <taxon>Alphaproteobacteria</taxon>
        <taxon>Hyphomonadales</taxon>
        <taxon>Hyphomonadaceae</taxon>
        <taxon>Hyphomonas</taxon>
    </lineage>
</organism>
<dbReference type="InterPro" id="IPR005184">
    <property type="entry name" value="DUF306_Meta_HslJ"/>
</dbReference>
<dbReference type="PANTHER" id="PTHR38013:SF1">
    <property type="entry name" value="GLYCOPROTEIN_POLYSACCHARIDE METABOLISM"/>
    <property type="match status" value="1"/>
</dbReference>
<dbReference type="Gene3D" id="2.40.128.270">
    <property type="match status" value="1"/>
</dbReference>
<sequence>MSRRICLTSLLAASALCACVAPAARIVSGPAAGPERATEHVITGQLTYRERIALIPGSLAEVTLIDVSLADASSTLIAAEEIEIGTEQVPIPFTLIYDSTALEPRMSYTLRATISDPEGNLLWTTDTMYPIAADNGDINIGTLLLVSAAVSSVPSSALLGEEWIVEDINRSGVMDYARVSIKFGADDTVSGEASCNRYTGKYEQTGSDLAIGLLSLTHRMCSEAQMDQENRFTDILSRVTELSFDQTGALILETDDGESLLARRW</sequence>
<evidence type="ECO:0000313" key="4">
    <source>
        <dbReference type="Proteomes" id="UP000249123"/>
    </source>
</evidence>
<dbReference type="InterPro" id="IPR038670">
    <property type="entry name" value="HslJ-like_sf"/>
</dbReference>
<comment type="caution">
    <text evidence="3">The sequence shown here is derived from an EMBL/GenBank/DDBJ whole genome shotgun (WGS) entry which is preliminary data.</text>
</comment>
<evidence type="ECO:0000259" key="2">
    <source>
        <dbReference type="Pfam" id="PF03724"/>
    </source>
</evidence>
<dbReference type="InterPro" id="IPR053196">
    <property type="entry name" value="Lipoprotein_YbaY-like"/>
</dbReference>
<evidence type="ECO:0000313" key="3">
    <source>
        <dbReference type="EMBL" id="RAN31741.1"/>
    </source>
</evidence>
<evidence type="ECO:0000256" key="1">
    <source>
        <dbReference type="SAM" id="SignalP"/>
    </source>
</evidence>
<dbReference type="EMBL" id="AWFB01000045">
    <property type="protein sequence ID" value="RAN31741.1"/>
    <property type="molecule type" value="Genomic_DNA"/>
</dbReference>
<keyword evidence="1" id="KW-0732">Signal</keyword>
<dbReference type="RefSeq" id="WP_034828333.1">
    <property type="nucleotide sequence ID" value="NZ_AWFA01000045.1"/>
</dbReference>
<dbReference type="Proteomes" id="UP000249123">
    <property type="component" value="Unassembled WGS sequence"/>
</dbReference>
<feature type="domain" description="DUF306" evidence="2">
    <location>
        <begin position="157"/>
        <end position="262"/>
    </location>
</feature>
<dbReference type="Pfam" id="PF09619">
    <property type="entry name" value="YscW"/>
    <property type="match status" value="1"/>
</dbReference>
<proteinExistence type="predicted"/>
<protein>
    <recommendedName>
        <fullName evidence="2">DUF306 domain-containing protein</fullName>
    </recommendedName>
</protein>
<dbReference type="Pfam" id="PF03724">
    <property type="entry name" value="META"/>
    <property type="match status" value="1"/>
</dbReference>